<dbReference type="GO" id="GO:0006887">
    <property type="term" value="P:exocytosis"/>
    <property type="evidence" value="ECO:0007669"/>
    <property type="project" value="UniProtKB-KW"/>
</dbReference>
<keyword evidence="2" id="KW-0268">Exocytosis</keyword>
<dbReference type="OMA" id="VETESEC"/>
<evidence type="ECO:0000256" key="8">
    <source>
        <dbReference type="PROSITE-ProRule" id="PRU00023"/>
    </source>
</evidence>
<proteinExistence type="predicted"/>
<dbReference type="Pfam" id="PF00023">
    <property type="entry name" value="Ank"/>
    <property type="match status" value="1"/>
</dbReference>
<comment type="caution">
    <text evidence="10">The sequence shown here is derived from an EMBL/GenBank/DDBJ whole genome shotgun (WGS) entry which is preliminary data.</text>
</comment>
<feature type="region of interest" description="Disordered" evidence="9">
    <location>
        <begin position="1"/>
        <end position="62"/>
    </location>
</feature>
<dbReference type="Gene3D" id="1.25.40.20">
    <property type="entry name" value="Ankyrin repeat-containing domain"/>
    <property type="match status" value="1"/>
</dbReference>
<keyword evidence="7" id="KW-1053">Target membrane</keyword>
<feature type="compositionally biased region" description="Low complexity" evidence="9">
    <location>
        <begin position="197"/>
        <end position="217"/>
    </location>
</feature>
<dbReference type="OrthoDB" id="269822at2759"/>
<evidence type="ECO:0000256" key="3">
    <source>
        <dbReference type="ARBA" id="ARBA00022537"/>
    </source>
</evidence>
<dbReference type="AlphaFoldDB" id="A0A9J6FA21"/>
<keyword evidence="6 8" id="KW-0040">ANK repeat</keyword>
<evidence type="ECO:0000256" key="6">
    <source>
        <dbReference type="ARBA" id="ARBA00023043"/>
    </source>
</evidence>
<dbReference type="EMBL" id="JABSTR010000001">
    <property type="protein sequence ID" value="KAH9363094.1"/>
    <property type="molecule type" value="Genomic_DNA"/>
</dbReference>
<feature type="region of interest" description="Disordered" evidence="9">
    <location>
        <begin position="197"/>
        <end position="230"/>
    </location>
</feature>
<sequence>MYVPKFNQLYPEAGEQQVSGAPAPVGPQRSPAPLVAVQSTPTPPPSEEQVPSGGGSLPLSASCHSLTAATTGSSLGSSINDLTLEAEQLERAIRANDVAGTRRLLELHHGRFSVNLHGSLLDKSSAGSASQDMEILLRKSQTLIDRFGRGDSVSTDLEPVPAVFASALHLAVEHQALDVVGLLLKYGVEPNEAGVPLGSLRRGSSAASEASGSLRRATLSPRTGHSPEQPLADLRRRKYVPLRAELASALRVVRHSADGREITYEEEYTRDFLYSLPPLFLAAALGRTAAARLLLKYGAAASPRDKNGVTPLHLAACQPQPPWACLRLLLEAGARIHVASLRGATPCDLAETDLSTVQVSLVEAAFAGAQAAAAAAAAALQTTSPSTTTAAASAVPAAATANAPPPSKLEDHATRSNILRRLQDSRPSQTHRGSARKKEPPDELAPSPDGPPAGRQRSPGVLQAPEDDKPQERVSILAQLSGIRQCVIPFYNSKPTANRPVQSQL</sequence>
<dbReference type="SMART" id="SM00248">
    <property type="entry name" value="ANK"/>
    <property type="match status" value="3"/>
</dbReference>
<keyword evidence="11" id="KW-1185">Reference proteome</keyword>
<dbReference type="SUPFAM" id="SSF48403">
    <property type="entry name" value="Ankyrin repeat"/>
    <property type="match status" value="1"/>
</dbReference>
<evidence type="ECO:0000256" key="5">
    <source>
        <dbReference type="ARBA" id="ARBA00023028"/>
    </source>
</evidence>
<dbReference type="PROSITE" id="PS50088">
    <property type="entry name" value="ANK_REPEAT"/>
    <property type="match status" value="2"/>
</dbReference>
<keyword evidence="5" id="KW-0528">Neurotoxin</keyword>
<keyword evidence="4" id="KW-0677">Repeat</keyword>
<evidence type="ECO:0000256" key="1">
    <source>
        <dbReference type="ARBA" id="ARBA00004175"/>
    </source>
</evidence>
<dbReference type="Proteomes" id="UP000821853">
    <property type="component" value="Chromosome 1"/>
</dbReference>
<feature type="region of interest" description="Disordered" evidence="9">
    <location>
        <begin position="419"/>
        <end position="474"/>
    </location>
</feature>
<dbReference type="VEuPathDB" id="VectorBase:HLOH_051076"/>
<evidence type="ECO:0000256" key="2">
    <source>
        <dbReference type="ARBA" id="ARBA00022483"/>
    </source>
</evidence>
<evidence type="ECO:0000313" key="11">
    <source>
        <dbReference type="Proteomes" id="UP000821853"/>
    </source>
</evidence>
<dbReference type="PANTHER" id="PTHR24166:SF48">
    <property type="entry name" value="PROTEIN VAPYRIN"/>
    <property type="match status" value="1"/>
</dbReference>
<dbReference type="Pfam" id="PF12796">
    <property type="entry name" value="Ank_2"/>
    <property type="match status" value="1"/>
</dbReference>
<keyword evidence="5" id="KW-0800">Toxin</keyword>
<evidence type="ECO:0000313" key="10">
    <source>
        <dbReference type="EMBL" id="KAH9363094.1"/>
    </source>
</evidence>
<dbReference type="GO" id="GO:0044231">
    <property type="term" value="C:host cell presynaptic membrane"/>
    <property type="evidence" value="ECO:0007669"/>
    <property type="project" value="UniProtKB-KW"/>
</dbReference>
<evidence type="ECO:0000256" key="4">
    <source>
        <dbReference type="ARBA" id="ARBA00022737"/>
    </source>
</evidence>
<organism evidence="10 11">
    <name type="scientific">Haemaphysalis longicornis</name>
    <name type="common">Bush tick</name>
    <dbReference type="NCBI Taxonomy" id="44386"/>
    <lineage>
        <taxon>Eukaryota</taxon>
        <taxon>Metazoa</taxon>
        <taxon>Ecdysozoa</taxon>
        <taxon>Arthropoda</taxon>
        <taxon>Chelicerata</taxon>
        <taxon>Arachnida</taxon>
        <taxon>Acari</taxon>
        <taxon>Parasitiformes</taxon>
        <taxon>Ixodida</taxon>
        <taxon>Ixodoidea</taxon>
        <taxon>Ixodidae</taxon>
        <taxon>Haemaphysalinae</taxon>
        <taxon>Haemaphysalis</taxon>
    </lineage>
</organism>
<dbReference type="GO" id="GO:0044218">
    <property type="term" value="C:other organism cell membrane"/>
    <property type="evidence" value="ECO:0007669"/>
    <property type="project" value="UniProtKB-KW"/>
</dbReference>
<accession>A0A9J6FA21</accession>
<feature type="repeat" description="ANK" evidence="8">
    <location>
        <begin position="307"/>
        <end position="341"/>
    </location>
</feature>
<dbReference type="InterPro" id="IPR036770">
    <property type="entry name" value="Ankyrin_rpt-contain_sf"/>
</dbReference>
<feature type="repeat" description="ANK" evidence="8">
    <location>
        <begin position="274"/>
        <end position="306"/>
    </location>
</feature>
<dbReference type="PANTHER" id="PTHR24166">
    <property type="entry name" value="ROLLING PEBBLES, ISOFORM B"/>
    <property type="match status" value="1"/>
</dbReference>
<dbReference type="InterPro" id="IPR050889">
    <property type="entry name" value="Dendritic_Spine_Reg/Scaffold"/>
</dbReference>
<name>A0A9J6FA21_HAELO</name>
<reference evidence="10 11" key="1">
    <citation type="journal article" date="2020" name="Cell">
        <title>Large-Scale Comparative Analyses of Tick Genomes Elucidate Their Genetic Diversity and Vector Capacities.</title>
        <authorList>
            <consortium name="Tick Genome and Microbiome Consortium (TIGMIC)"/>
            <person name="Jia N."/>
            <person name="Wang J."/>
            <person name="Shi W."/>
            <person name="Du L."/>
            <person name="Sun Y."/>
            <person name="Zhan W."/>
            <person name="Jiang J.F."/>
            <person name="Wang Q."/>
            <person name="Zhang B."/>
            <person name="Ji P."/>
            <person name="Bell-Sakyi L."/>
            <person name="Cui X.M."/>
            <person name="Yuan T.T."/>
            <person name="Jiang B.G."/>
            <person name="Yang W.F."/>
            <person name="Lam T.T."/>
            <person name="Chang Q.C."/>
            <person name="Ding S.J."/>
            <person name="Wang X.J."/>
            <person name="Zhu J.G."/>
            <person name="Ruan X.D."/>
            <person name="Zhao L."/>
            <person name="Wei J.T."/>
            <person name="Ye R.Z."/>
            <person name="Que T.C."/>
            <person name="Du C.H."/>
            <person name="Zhou Y.H."/>
            <person name="Cheng J.X."/>
            <person name="Dai P.F."/>
            <person name="Guo W.B."/>
            <person name="Han X.H."/>
            <person name="Huang E.J."/>
            <person name="Li L.F."/>
            <person name="Wei W."/>
            <person name="Gao Y.C."/>
            <person name="Liu J.Z."/>
            <person name="Shao H.Z."/>
            <person name="Wang X."/>
            <person name="Wang C.C."/>
            <person name="Yang T.C."/>
            <person name="Huo Q.B."/>
            <person name="Li W."/>
            <person name="Chen H.Y."/>
            <person name="Chen S.E."/>
            <person name="Zhou L.G."/>
            <person name="Ni X.B."/>
            <person name="Tian J.H."/>
            <person name="Sheng Y."/>
            <person name="Liu T."/>
            <person name="Pan Y.S."/>
            <person name="Xia L.Y."/>
            <person name="Li J."/>
            <person name="Zhao F."/>
            <person name="Cao W.C."/>
        </authorList>
    </citation>
    <scope>NUCLEOTIDE SEQUENCE [LARGE SCALE GENOMIC DNA]</scope>
    <source>
        <strain evidence="10">HaeL-2018</strain>
    </source>
</reference>
<evidence type="ECO:0000256" key="7">
    <source>
        <dbReference type="ARBA" id="ARBA00023298"/>
    </source>
</evidence>
<keyword evidence="3" id="KW-1052">Target cell membrane</keyword>
<evidence type="ECO:0000256" key="9">
    <source>
        <dbReference type="SAM" id="MobiDB-lite"/>
    </source>
</evidence>
<comment type="subcellular location">
    <subcellularLocation>
        <location evidence="1">Target cell membrane</location>
    </subcellularLocation>
</comment>
<keyword evidence="5" id="KW-0638">Presynaptic neurotoxin</keyword>
<dbReference type="InterPro" id="IPR002110">
    <property type="entry name" value="Ankyrin_rpt"/>
</dbReference>
<protein>
    <submittedName>
        <fullName evidence="10">Uncharacterized protein</fullName>
    </submittedName>
</protein>
<dbReference type="PROSITE" id="PS50297">
    <property type="entry name" value="ANK_REP_REGION"/>
    <property type="match status" value="1"/>
</dbReference>
<gene>
    <name evidence="10" type="ORF">HPB48_014124</name>
</gene>
<keyword evidence="7" id="KW-0472">Membrane</keyword>